<proteinExistence type="predicted"/>
<dbReference type="Proteomes" id="UP000765509">
    <property type="component" value="Unassembled WGS sequence"/>
</dbReference>
<reference evidence="1" key="1">
    <citation type="submission" date="2021-03" db="EMBL/GenBank/DDBJ databases">
        <title>Draft genome sequence of rust myrtle Austropuccinia psidii MF-1, a brazilian biotype.</title>
        <authorList>
            <person name="Quecine M.C."/>
            <person name="Pachon D.M.R."/>
            <person name="Bonatelli M.L."/>
            <person name="Correr F.H."/>
            <person name="Franceschini L.M."/>
            <person name="Leite T.F."/>
            <person name="Margarido G.R.A."/>
            <person name="Almeida C.A."/>
            <person name="Ferrarezi J.A."/>
            <person name="Labate C.A."/>
        </authorList>
    </citation>
    <scope>NUCLEOTIDE SEQUENCE</scope>
    <source>
        <strain evidence="1">MF-1</strain>
    </source>
</reference>
<keyword evidence="2" id="KW-1185">Reference proteome</keyword>
<protein>
    <submittedName>
        <fullName evidence="1">Uncharacterized protein</fullName>
    </submittedName>
</protein>
<name>A0A9Q3GD56_9BASI</name>
<dbReference type="AlphaFoldDB" id="A0A9Q3GD56"/>
<gene>
    <name evidence="1" type="ORF">O181_002281</name>
</gene>
<comment type="caution">
    <text evidence="1">The sequence shown here is derived from an EMBL/GenBank/DDBJ whole genome shotgun (WGS) entry which is preliminary data.</text>
</comment>
<sequence>MLRQSLAIDFTLHCVGHVNRHMRISLKVQTHFSTICKLPQDETTLLCPISTLTTPYASAPPPLTIPMLLRHPQDMPGMPPSTCLILSTTYHPYACIVASQHSSNATLTLD</sequence>
<organism evidence="1 2">
    <name type="scientific">Austropuccinia psidii MF-1</name>
    <dbReference type="NCBI Taxonomy" id="1389203"/>
    <lineage>
        <taxon>Eukaryota</taxon>
        <taxon>Fungi</taxon>
        <taxon>Dikarya</taxon>
        <taxon>Basidiomycota</taxon>
        <taxon>Pucciniomycotina</taxon>
        <taxon>Pucciniomycetes</taxon>
        <taxon>Pucciniales</taxon>
        <taxon>Sphaerophragmiaceae</taxon>
        <taxon>Austropuccinia</taxon>
    </lineage>
</organism>
<evidence type="ECO:0000313" key="2">
    <source>
        <dbReference type="Proteomes" id="UP000765509"/>
    </source>
</evidence>
<dbReference type="EMBL" id="AVOT02000376">
    <property type="protein sequence ID" value="MBW0462566.1"/>
    <property type="molecule type" value="Genomic_DNA"/>
</dbReference>
<evidence type="ECO:0000313" key="1">
    <source>
        <dbReference type="EMBL" id="MBW0462566.1"/>
    </source>
</evidence>
<accession>A0A9Q3GD56</accession>